<dbReference type="EMBL" id="JMIY01000001">
    <property type="protein sequence ID" value="KCZ73160.1"/>
    <property type="molecule type" value="Genomic_DNA"/>
</dbReference>
<evidence type="ECO:0000313" key="2">
    <source>
        <dbReference type="EMBL" id="KCZ73160.1"/>
    </source>
</evidence>
<feature type="compositionally biased region" description="Basic and acidic residues" evidence="1">
    <location>
        <begin position="19"/>
        <end position="29"/>
    </location>
</feature>
<protein>
    <submittedName>
        <fullName evidence="2">Uncharacterized protein</fullName>
    </submittedName>
</protein>
<feature type="region of interest" description="Disordered" evidence="1">
    <location>
        <begin position="1"/>
        <end position="29"/>
    </location>
</feature>
<gene>
    <name evidence="2" type="ORF">ANME2D_00219</name>
</gene>
<evidence type="ECO:0000256" key="1">
    <source>
        <dbReference type="SAM" id="MobiDB-lite"/>
    </source>
</evidence>
<evidence type="ECO:0000313" key="3">
    <source>
        <dbReference type="Proteomes" id="UP000027153"/>
    </source>
</evidence>
<name>A0A062VD26_9EURY</name>
<accession>A0A062VD26</accession>
<proteinExistence type="predicted"/>
<dbReference type="Proteomes" id="UP000027153">
    <property type="component" value="Unassembled WGS sequence"/>
</dbReference>
<sequence length="29" mass="3161">MPEKEEPIEEPSGLTEDNAGEKTSGKKDD</sequence>
<reference evidence="2 3" key="1">
    <citation type="journal article" date="2013" name="Nature">
        <title>Anaerobic oxidation of methane coupled to nitrate reduction in a novel archaeal lineage.</title>
        <authorList>
            <person name="Haroon M.F."/>
            <person name="Hu S."/>
            <person name="Shi Y."/>
            <person name="Imelfort M."/>
            <person name="Keller J."/>
            <person name="Hugenholtz P."/>
            <person name="Yuan Z."/>
            <person name="Tyson G.W."/>
        </authorList>
    </citation>
    <scope>NUCLEOTIDE SEQUENCE [LARGE SCALE GENOMIC DNA]</scope>
    <source>
        <strain evidence="2 3">ANME-2d</strain>
    </source>
</reference>
<comment type="caution">
    <text evidence="2">The sequence shown here is derived from an EMBL/GenBank/DDBJ whole genome shotgun (WGS) entry which is preliminary data.</text>
</comment>
<dbReference type="AlphaFoldDB" id="A0A062VD26"/>
<keyword evidence="3" id="KW-1185">Reference proteome</keyword>
<organism evidence="2 3">
    <name type="scientific">Candidatus Methanoperedens nitratireducens</name>
    <dbReference type="NCBI Taxonomy" id="1392998"/>
    <lineage>
        <taxon>Archaea</taxon>
        <taxon>Methanobacteriati</taxon>
        <taxon>Methanobacteriota</taxon>
        <taxon>Stenosarchaea group</taxon>
        <taxon>Methanomicrobia</taxon>
        <taxon>Methanosarcinales</taxon>
        <taxon>ANME-2 cluster</taxon>
        <taxon>Candidatus Methanoperedentaceae</taxon>
        <taxon>Candidatus Methanoperedens</taxon>
    </lineage>
</organism>